<accession>A0AAV2HB03</accession>
<keyword evidence="12" id="KW-1185">Reference proteome</keyword>
<comment type="caution">
    <text evidence="11">The sequence shown here is derived from an EMBL/GenBank/DDBJ whole genome shotgun (WGS) entry which is preliminary data.</text>
</comment>
<feature type="transmembrane region" description="Helical" evidence="8">
    <location>
        <begin position="295"/>
        <end position="318"/>
    </location>
</feature>
<feature type="region of interest" description="Disordered" evidence="7">
    <location>
        <begin position="1"/>
        <end position="40"/>
    </location>
</feature>
<feature type="domain" description="Concentrative nucleoside transporter N-terminal" evidence="9">
    <location>
        <begin position="218"/>
        <end position="289"/>
    </location>
</feature>
<dbReference type="GO" id="GO:0005886">
    <property type="term" value="C:plasma membrane"/>
    <property type="evidence" value="ECO:0007669"/>
    <property type="project" value="UniProtKB-SubCell"/>
</dbReference>
<keyword evidence="4 8" id="KW-0812">Transmembrane</keyword>
<evidence type="ECO:0000256" key="2">
    <source>
        <dbReference type="ARBA" id="ARBA00009033"/>
    </source>
</evidence>
<feature type="transmembrane region" description="Helical" evidence="8">
    <location>
        <begin position="460"/>
        <end position="478"/>
    </location>
</feature>
<keyword evidence="6 8" id="KW-0472">Membrane</keyword>
<dbReference type="EMBL" id="CAXITT010000077">
    <property type="protein sequence ID" value="CAL1530898.1"/>
    <property type="molecule type" value="Genomic_DNA"/>
</dbReference>
<evidence type="ECO:0000256" key="5">
    <source>
        <dbReference type="ARBA" id="ARBA00022989"/>
    </source>
</evidence>
<comment type="similarity">
    <text evidence="2">Belongs to the concentrative nucleoside transporter (CNT) (TC 2.A.41) family.</text>
</comment>
<keyword evidence="5 8" id="KW-1133">Transmembrane helix</keyword>
<evidence type="ECO:0000256" key="1">
    <source>
        <dbReference type="ARBA" id="ARBA00004651"/>
    </source>
</evidence>
<protein>
    <submittedName>
        <fullName evidence="11">Uncharacterized protein</fullName>
    </submittedName>
</protein>
<dbReference type="PANTHER" id="PTHR10590:SF4">
    <property type="entry name" value="SOLUTE CARRIER FAMILY 28 MEMBER 3"/>
    <property type="match status" value="1"/>
</dbReference>
<organism evidence="11 12">
    <name type="scientific">Lymnaea stagnalis</name>
    <name type="common">Great pond snail</name>
    <name type="synonym">Helix stagnalis</name>
    <dbReference type="NCBI Taxonomy" id="6523"/>
    <lineage>
        <taxon>Eukaryota</taxon>
        <taxon>Metazoa</taxon>
        <taxon>Spiralia</taxon>
        <taxon>Lophotrochozoa</taxon>
        <taxon>Mollusca</taxon>
        <taxon>Gastropoda</taxon>
        <taxon>Heterobranchia</taxon>
        <taxon>Euthyneura</taxon>
        <taxon>Panpulmonata</taxon>
        <taxon>Hygrophila</taxon>
        <taxon>Lymnaeoidea</taxon>
        <taxon>Lymnaeidae</taxon>
        <taxon>Lymnaea</taxon>
    </lineage>
</organism>
<name>A0AAV2HB03_LYMST</name>
<evidence type="ECO:0000256" key="3">
    <source>
        <dbReference type="ARBA" id="ARBA00022475"/>
    </source>
</evidence>
<evidence type="ECO:0000313" key="12">
    <source>
        <dbReference type="Proteomes" id="UP001497497"/>
    </source>
</evidence>
<dbReference type="Pfam" id="PF07662">
    <property type="entry name" value="Nucleos_tra2_C"/>
    <property type="match status" value="1"/>
</dbReference>
<dbReference type="Proteomes" id="UP001497497">
    <property type="component" value="Unassembled WGS sequence"/>
</dbReference>
<evidence type="ECO:0000259" key="9">
    <source>
        <dbReference type="Pfam" id="PF01773"/>
    </source>
</evidence>
<evidence type="ECO:0000259" key="10">
    <source>
        <dbReference type="Pfam" id="PF07662"/>
    </source>
</evidence>
<feature type="transmembrane region" description="Helical" evidence="8">
    <location>
        <begin position="240"/>
        <end position="260"/>
    </location>
</feature>
<evidence type="ECO:0000256" key="8">
    <source>
        <dbReference type="SAM" id="Phobius"/>
    </source>
</evidence>
<feature type="domain" description="Concentrative nucleoside transporter C-terminal" evidence="10">
    <location>
        <begin position="400"/>
        <end position="657"/>
    </location>
</feature>
<dbReference type="InterPro" id="IPR011657">
    <property type="entry name" value="CNT_C_dom"/>
</dbReference>
<evidence type="ECO:0000256" key="6">
    <source>
        <dbReference type="ARBA" id="ARBA00023136"/>
    </source>
</evidence>
<dbReference type="AlphaFoldDB" id="A0AAV2HB03"/>
<feature type="transmembrane region" description="Helical" evidence="8">
    <location>
        <begin position="603"/>
        <end position="628"/>
    </location>
</feature>
<gene>
    <name evidence="11" type="ORF">GSLYS_00005023001</name>
</gene>
<feature type="transmembrane region" description="Helical" evidence="8">
    <location>
        <begin position="185"/>
        <end position="203"/>
    </location>
</feature>
<feature type="compositionally biased region" description="Polar residues" evidence="7">
    <location>
        <begin position="25"/>
        <end position="34"/>
    </location>
</feature>
<evidence type="ECO:0000313" key="11">
    <source>
        <dbReference type="EMBL" id="CAL1530898.1"/>
    </source>
</evidence>
<dbReference type="InterPro" id="IPR008276">
    <property type="entry name" value="C_nuclsd_transpt"/>
</dbReference>
<keyword evidence="3" id="KW-1003">Cell membrane</keyword>
<feature type="transmembrane region" description="Helical" evidence="8">
    <location>
        <begin position="372"/>
        <end position="394"/>
    </location>
</feature>
<feature type="transmembrane region" description="Helical" evidence="8">
    <location>
        <begin position="338"/>
        <end position="360"/>
    </location>
</feature>
<proteinExistence type="inferred from homology"/>
<evidence type="ECO:0000256" key="7">
    <source>
        <dbReference type="SAM" id="MobiDB-lite"/>
    </source>
</evidence>
<feature type="transmembrane region" description="Helical" evidence="8">
    <location>
        <begin position="108"/>
        <end position="128"/>
    </location>
</feature>
<feature type="transmembrane region" description="Helical" evidence="8">
    <location>
        <begin position="215"/>
        <end position="234"/>
    </location>
</feature>
<sequence length="660" mass="73696">MSTKADNSEDIPGTKYELYPLDSPKTGTAEQNENLFGVKKGHESEKEAGALFLPIDPPHLTEEDDWTDSDEEMDLEARKTNWIGRIVINIQQAIKSASGWLRKVTRGYLLTSIVLIGYFAYFIAAMSYELGQESSLRLLVCTILGVIIATRHQVSRAAAWLFQKVYGAKSFSDQLKSRLATVRFFIRWLLYGALTAVIVYVLIDQGRKNPTNLRSLPGLFIFLLICLLFSTHPSKVNWHTIYWSVGLQFLTALITLKWAFGREMIIWIQTRLDEFLANAKEGSKLLFGETYNDHYFVFGALPIIFVTNATLTMLYYLGAMQFLIRIIGTVLHYILETSAVESMSVAAGIFLEGISAILSLRPYLPTVSKSQLFLIITSVFASLGGAYLAILSTLGVSLEYLIPAMVVSAPATFAVCKLMVPETKKVKPAHEELQLADEEQTKYANLLDAGQTGATSMLSLAGNIATVAFAFFSYISWINKTLEWFGDRVGVDHLSIELISSYLFYPLALAMGIEPEDCRNVAMLLGYRMGVNNIIAFFKLTELKINKAKFDNYMLVTNGTGPVTLNRDTMVLEYWNMTLKHGYISVMIYFSNAPPVQDRSEAIITYCLCGFSSFLSVAITIGIMYTLIPKRRRWIAKMAVPALIAGNVANCMTGCFASKF</sequence>
<comment type="subcellular location">
    <subcellularLocation>
        <location evidence="1">Cell membrane</location>
        <topology evidence="1">Multi-pass membrane protein</topology>
    </subcellularLocation>
</comment>
<dbReference type="PANTHER" id="PTHR10590">
    <property type="entry name" value="SODIUM/NUCLEOSIDE COTRANSPORTER"/>
    <property type="match status" value="1"/>
</dbReference>
<evidence type="ECO:0000256" key="4">
    <source>
        <dbReference type="ARBA" id="ARBA00022692"/>
    </source>
</evidence>
<reference evidence="11 12" key="1">
    <citation type="submission" date="2024-04" db="EMBL/GenBank/DDBJ databases">
        <authorList>
            <consortium name="Genoscope - CEA"/>
            <person name="William W."/>
        </authorList>
    </citation>
    <scope>NUCLEOTIDE SEQUENCE [LARGE SCALE GENOMIC DNA]</scope>
</reference>
<dbReference type="InterPro" id="IPR002668">
    <property type="entry name" value="CNT_N_dom"/>
</dbReference>
<dbReference type="GO" id="GO:0005415">
    <property type="term" value="F:nucleoside:sodium symporter activity"/>
    <property type="evidence" value="ECO:0007669"/>
    <property type="project" value="TreeGrafter"/>
</dbReference>
<dbReference type="Pfam" id="PF01773">
    <property type="entry name" value="Nucleos_tra2_N"/>
    <property type="match status" value="1"/>
</dbReference>